<feature type="compositionally biased region" description="Low complexity" evidence="1">
    <location>
        <begin position="104"/>
        <end position="113"/>
    </location>
</feature>
<organism evidence="3 4">
    <name type="scientific">Nadsonia fulvescens var. elongata DSM 6958</name>
    <dbReference type="NCBI Taxonomy" id="857566"/>
    <lineage>
        <taxon>Eukaryota</taxon>
        <taxon>Fungi</taxon>
        <taxon>Dikarya</taxon>
        <taxon>Ascomycota</taxon>
        <taxon>Saccharomycotina</taxon>
        <taxon>Dipodascomycetes</taxon>
        <taxon>Dipodascales</taxon>
        <taxon>Dipodascales incertae sedis</taxon>
        <taxon>Nadsonia</taxon>
    </lineage>
</organism>
<name>A0A1E3PD11_9ASCO</name>
<dbReference type="GO" id="GO:0004519">
    <property type="term" value="F:endonuclease activity"/>
    <property type="evidence" value="ECO:0007669"/>
    <property type="project" value="TreeGrafter"/>
</dbReference>
<evidence type="ECO:0000256" key="1">
    <source>
        <dbReference type="SAM" id="MobiDB-lite"/>
    </source>
</evidence>
<keyword evidence="4" id="KW-1185">Reference proteome</keyword>
<dbReference type="SUPFAM" id="SSF160443">
    <property type="entry name" value="SMR domain-like"/>
    <property type="match status" value="1"/>
</dbReference>
<dbReference type="PROSITE" id="PS50828">
    <property type="entry name" value="SMR"/>
    <property type="match status" value="1"/>
</dbReference>
<dbReference type="GO" id="GO:0005634">
    <property type="term" value="C:nucleus"/>
    <property type="evidence" value="ECO:0007669"/>
    <property type="project" value="TreeGrafter"/>
</dbReference>
<gene>
    <name evidence="3" type="ORF">NADFUDRAFT_48154</name>
</gene>
<dbReference type="EMBL" id="KV454415">
    <property type="protein sequence ID" value="ODQ63251.1"/>
    <property type="molecule type" value="Genomic_DNA"/>
</dbReference>
<feature type="compositionally biased region" description="Low complexity" evidence="1">
    <location>
        <begin position="456"/>
        <end position="471"/>
    </location>
</feature>
<protein>
    <recommendedName>
        <fullName evidence="2">Smr domain-containing protein</fullName>
    </recommendedName>
</protein>
<dbReference type="InterPro" id="IPR002625">
    <property type="entry name" value="Smr_dom"/>
</dbReference>
<proteinExistence type="predicted"/>
<feature type="region of interest" description="Disordered" evidence="1">
    <location>
        <begin position="452"/>
        <end position="471"/>
    </location>
</feature>
<feature type="region of interest" description="Disordered" evidence="1">
    <location>
        <begin position="94"/>
        <end position="119"/>
    </location>
</feature>
<dbReference type="Gene3D" id="3.30.1370.110">
    <property type="match status" value="1"/>
</dbReference>
<sequence length="665" mass="74438">MSLDLEVSSTPDLVENSISNRPAEEVSEDFSAEVDFEKRAQALVEEYTLLDSSLVLAIFNDCGHNEVLAREFLDPLRDESMAVKLSMELNQFHSPTLLDDGGDSENNGNNNNESRPRNQDALEREFALIKGELDRLDLIDQYHIDRNPHGGNSNIVYTEEDQVYFADLSAEDADKLRFLHRSFPETSLGILSLKLRLSESGNIDEIIDEVLSIPVLKEEQLNQTLHNSGFTGTVERKKHKKKGKLTTSTTTASTKKKAIKRTVIGLKYNCSNKAGSNYDDFQHYTQLNSIEESTIQPSQWQNFFGDIELLSRILHMDSCQVASAYYRNSVSKIATIVHLTEGIKLSENDHREFSAQSDNKSLDAVLASLEAANERGEGSFDLAEARVRLTQIPQIILERVYKTVEGNTDDLHSVIRILISNENSGSQPHSLNDILIKSTLSGDFFNVLPSKPPAVSSNHSRTTLASSSSQLSSLPSSEFTEVKSNKVVNYNRKTARDLRSLAETHEMSRNRAYTQAVEAHKLAKANKLFGGASSYYAELGSEHDRRRRALLTQAIDKEVHRQEVEDFYKLDLHGYTVAQSLDIVREKLVNWWTKEITSDLVSARSVQSRVRPLTLITGVGYNSEGGVSKIKVATKKLLTNDGWKFTTTKVGFLVTGVNETSIKQL</sequence>
<reference evidence="3 4" key="1">
    <citation type="journal article" date="2016" name="Proc. Natl. Acad. Sci. U.S.A.">
        <title>Comparative genomics of biotechnologically important yeasts.</title>
        <authorList>
            <person name="Riley R."/>
            <person name="Haridas S."/>
            <person name="Wolfe K.H."/>
            <person name="Lopes M.R."/>
            <person name="Hittinger C.T."/>
            <person name="Goeker M."/>
            <person name="Salamov A.A."/>
            <person name="Wisecaver J.H."/>
            <person name="Long T.M."/>
            <person name="Calvey C.H."/>
            <person name="Aerts A.L."/>
            <person name="Barry K.W."/>
            <person name="Choi C."/>
            <person name="Clum A."/>
            <person name="Coughlan A.Y."/>
            <person name="Deshpande S."/>
            <person name="Douglass A.P."/>
            <person name="Hanson S.J."/>
            <person name="Klenk H.-P."/>
            <person name="LaButti K.M."/>
            <person name="Lapidus A."/>
            <person name="Lindquist E.A."/>
            <person name="Lipzen A.M."/>
            <person name="Meier-Kolthoff J.P."/>
            <person name="Ohm R.A."/>
            <person name="Otillar R.P."/>
            <person name="Pangilinan J.L."/>
            <person name="Peng Y."/>
            <person name="Rokas A."/>
            <person name="Rosa C.A."/>
            <person name="Scheuner C."/>
            <person name="Sibirny A.A."/>
            <person name="Slot J.C."/>
            <person name="Stielow J.B."/>
            <person name="Sun H."/>
            <person name="Kurtzman C.P."/>
            <person name="Blackwell M."/>
            <person name="Grigoriev I.V."/>
            <person name="Jeffries T.W."/>
        </authorList>
    </citation>
    <scope>NUCLEOTIDE SEQUENCE [LARGE SCALE GENOMIC DNA]</scope>
    <source>
        <strain evidence="3 4">DSM 6958</strain>
    </source>
</reference>
<dbReference type="OrthoDB" id="4080456at2759"/>
<dbReference type="Proteomes" id="UP000095009">
    <property type="component" value="Unassembled WGS sequence"/>
</dbReference>
<feature type="domain" description="Smr" evidence="2">
    <location>
        <begin position="570"/>
        <end position="663"/>
    </location>
</feature>
<dbReference type="STRING" id="857566.A0A1E3PD11"/>
<feature type="compositionally biased region" description="Polar residues" evidence="1">
    <location>
        <begin position="7"/>
        <end position="20"/>
    </location>
</feature>
<dbReference type="InterPro" id="IPR052772">
    <property type="entry name" value="Endo/PolyKinase_Domain-Protein"/>
</dbReference>
<dbReference type="PANTHER" id="PTHR46535">
    <property type="entry name" value="NEDD4-BINDING PROTEIN 2"/>
    <property type="match status" value="1"/>
</dbReference>
<accession>A0A1E3PD11</accession>
<evidence type="ECO:0000259" key="2">
    <source>
        <dbReference type="PROSITE" id="PS50828"/>
    </source>
</evidence>
<evidence type="ECO:0000313" key="3">
    <source>
        <dbReference type="EMBL" id="ODQ63251.1"/>
    </source>
</evidence>
<evidence type="ECO:0000313" key="4">
    <source>
        <dbReference type="Proteomes" id="UP000095009"/>
    </source>
</evidence>
<dbReference type="AlphaFoldDB" id="A0A1E3PD11"/>
<dbReference type="PANTHER" id="PTHR46535:SF1">
    <property type="entry name" value="NEDD4-BINDING PROTEIN 2"/>
    <property type="match status" value="1"/>
</dbReference>
<dbReference type="InterPro" id="IPR036063">
    <property type="entry name" value="Smr_dom_sf"/>
</dbReference>
<feature type="region of interest" description="Disordered" evidence="1">
    <location>
        <begin position="1"/>
        <end position="26"/>
    </location>
</feature>